<evidence type="ECO:0000259" key="6">
    <source>
        <dbReference type="PROSITE" id="PS51843"/>
    </source>
</evidence>
<comment type="caution">
    <text evidence="7">The sequence shown here is derived from an EMBL/GenBank/DDBJ whole genome shotgun (WGS) entry which is preliminary data.</text>
</comment>
<gene>
    <name evidence="7" type="ORF">FBUS_08396</name>
</gene>
<evidence type="ECO:0000313" key="7">
    <source>
        <dbReference type="EMBL" id="KAA0188920.1"/>
    </source>
</evidence>
<dbReference type="InterPro" id="IPR016355">
    <property type="entry name" value="NR5-like"/>
</dbReference>
<dbReference type="InterPro" id="IPR035500">
    <property type="entry name" value="NHR-like_dom_sf"/>
</dbReference>
<dbReference type="GO" id="GO:0005634">
    <property type="term" value="C:nucleus"/>
    <property type="evidence" value="ECO:0007669"/>
    <property type="project" value="UniProtKB-SubCell"/>
</dbReference>
<organism evidence="7 8">
    <name type="scientific">Fasciolopsis buskii</name>
    <dbReference type="NCBI Taxonomy" id="27845"/>
    <lineage>
        <taxon>Eukaryota</taxon>
        <taxon>Metazoa</taxon>
        <taxon>Spiralia</taxon>
        <taxon>Lophotrochozoa</taxon>
        <taxon>Platyhelminthes</taxon>
        <taxon>Trematoda</taxon>
        <taxon>Digenea</taxon>
        <taxon>Plagiorchiida</taxon>
        <taxon>Echinostomata</taxon>
        <taxon>Echinostomatoidea</taxon>
        <taxon>Fasciolidae</taxon>
        <taxon>Fasciolopsis</taxon>
    </lineage>
</organism>
<reference evidence="7" key="1">
    <citation type="submission" date="2019-05" db="EMBL/GenBank/DDBJ databases">
        <title>Annotation for the trematode Fasciolopsis buski.</title>
        <authorList>
            <person name="Choi Y.-J."/>
        </authorList>
    </citation>
    <scope>NUCLEOTIDE SEQUENCE</scope>
    <source>
        <strain evidence="7">HT</strain>
        <tissue evidence="7">Whole worm</tissue>
    </source>
</reference>
<evidence type="ECO:0000313" key="8">
    <source>
        <dbReference type="Proteomes" id="UP000728185"/>
    </source>
</evidence>
<keyword evidence="4 7" id="KW-0675">Receptor</keyword>
<dbReference type="PROSITE" id="PS51843">
    <property type="entry name" value="NR_LBD"/>
    <property type="match status" value="1"/>
</dbReference>
<dbReference type="GO" id="GO:0004879">
    <property type="term" value="F:nuclear receptor activity"/>
    <property type="evidence" value="ECO:0007669"/>
    <property type="project" value="InterPro"/>
</dbReference>
<dbReference type="CDD" id="cd06930">
    <property type="entry name" value="NR_LBD_F2"/>
    <property type="match status" value="1"/>
</dbReference>
<dbReference type="Gene3D" id="1.10.565.10">
    <property type="entry name" value="Retinoid X Receptor"/>
    <property type="match status" value="1"/>
</dbReference>
<feature type="compositionally biased region" description="Basic and acidic residues" evidence="5">
    <location>
        <begin position="434"/>
        <end position="462"/>
    </location>
</feature>
<evidence type="ECO:0000256" key="5">
    <source>
        <dbReference type="SAM" id="MobiDB-lite"/>
    </source>
</evidence>
<sequence>MRIEAIRSDRTRGGRSMYPGSRYLRQIATRVGPRTSGGNSLDGNEQNMLIGNRSVLDESDQLACAFIGLSGAHSFGPDGLPSSMDAGGGVYLDPAVLGTHGDDDDDDGEEVDHSGIDQSLLDYSGTLGSTGLASSNVSGAVATSTPYVGRQVVLNTGSDNSVRPRTELPKIINDILLVEESIEAEPEDALEIETGSTPAGVSIPEGVSEDEAAVYRALLNLADQRLYRTVRWSRALPDFAQLDTDDQILLLQNCWADLLCLDCCWRSLPTPTEIRLTSSKCINLEAARELGAEEIVERMLQLTQYLTQLQLDVVEYACLKVIVLMQPDLKNLKAANHVRTYQETVRRLLADYIVTSSPGTRDKFSRLLSRIPELQVTSQTARLMLVDLDLSAYLSSNSLLMELLRSDIQRYAPNAGTPEEPMLVSSGTKSASADVKECESESAECDHSAQDHTMSDEPRPEELDSFPNPAVETDEATRNLPQNATPQPDETQLLNNVAEVVDTEAQPDDN</sequence>
<feature type="compositionally biased region" description="Polar residues" evidence="5">
    <location>
        <begin position="479"/>
        <end position="493"/>
    </location>
</feature>
<evidence type="ECO:0000256" key="2">
    <source>
        <dbReference type="ARBA" id="ARBA00023015"/>
    </source>
</evidence>
<dbReference type="AlphaFoldDB" id="A0A8E0VHT4"/>
<dbReference type="PANTHER" id="PTHR24086">
    <property type="entry name" value="NUCLEAR RECEPTOR SUBFAMILY 5 GROUP A"/>
    <property type="match status" value="1"/>
</dbReference>
<dbReference type="SUPFAM" id="SSF48508">
    <property type="entry name" value="Nuclear receptor ligand-binding domain"/>
    <property type="match status" value="1"/>
</dbReference>
<evidence type="ECO:0000256" key="4">
    <source>
        <dbReference type="ARBA" id="ARBA00023170"/>
    </source>
</evidence>
<dbReference type="InterPro" id="IPR000536">
    <property type="entry name" value="Nucl_hrmn_rcpt_lig-bd"/>
</dbReference>
<keyword evidence="3" id="KW-0804">Transcription</keyword>
<dbReference type="PRINTS" id="PR00398">
    <property type="entry name" value="STRDHORMONER"/>
</dbReference>
<dbReference type="Proteomes" id="UP000728185">
    <property type="component" value="Unassembled WGS sequence"/>
</dbReference>
<accession>A0A8E0VHT4</accession>
<feature type="domain" description="NR LBD" evidence="6">
    <location>
        <begin position="167"/>
        <end position="407"/>
    </location>
</feature>
<name>A0A8E0VHT4_9TREM</name>
<dbReference type="OrthoDB" id="5984981at2759"/>
<evidence type="ECO:0000256" key="3">
    <source>
        <dbReference type="ARBA" id="ARBA00023163"/>
    </source>
</evidence>
<comment type="subcellular location">
    <subcellularLocation>
        <location evidence="1">Nucleus</location>
    </subcellularLocation>
</comment>
<dbReference type="PANTHER" id="PTHR24086:SF25">
    <property type="entry name" value="NUCLEAR HORMONE RECEPTOR FTZ-F1 BETA"/>
    <property type="match status" value="1"/>
</dbReference>
<dbReference type="Pfam" id="PF00104">
    <property type="entry name" value="Hormone_recep"/>
    <property type="match status" value="1"/>
</dbReference>
<dbReference type="GO" id="GO:0003677">
    <property type="term" value="F:DNA binding"/>
    <property type="evidence" value="ECO:0007669"/>
    <property type="project" value="InterPro"/>
</dbReference>
<dbReference type="EMBL" id="LUCM01008124">
    <property type="protein sequence ID" value="KAA0188920.1"/>
    <property type="molecule type" value="Genomic_DNA"/>
</dbReference>
<protein>
    <submittedName>
        <fullName evidence="7">Nuclear hormone receptor FTZ-F1 beta</fullName>
    </submittedName>
</protein>
<keyword evidence="2" id="KW-0805">Transcription regulation</keyword>
<keyword evidence="8" id="KW-1185">Reference proteome</keyword>
<evidence type="ECO:0000256" key="1">
    <source>
        <dbReference type="ARBA" id="ARBA00004123"/>
    </source>
</evidence>
<dbReference type="InterPro" id="IPR001723">
    <property type="entry name" value="Nuclear_hrmn_rcpt"/>
</dbReference>
<proteinExistence type="predicted"/>
<feature type="region of interest" description="Disordered" evidence="5">
    <location>
        <begin position="415"/>
        <end position="493"/>
    </location>
</feature>
<dbReference type="SMART" id="SM00430">
    <property type="entry name" value="HOLI"/>
    <property type="match status" value="1"/>
</dbReference>